<dbReference type="AlphaFoldDB" id="A0A485KPK0"/>
<dbReference type="GO" id="GO:0051287">
    <property type="term" value="F:NAD binding"/>
    <property type="evidence" value="ECO:0007669"/>
    <property type="project" value="InterPro"/>
</dbReference>
<accession>A0A485KPK0</accession>
<organism evidence="6 7">
    <name type="scientific">Aphanomyces stellatus</name>
    <dbReference type="NCBI Taxonomy" id="120398"/>
    <lineage>
        <taxon>Eukaryota</taxon>
        <taxon>Sar</taxon>
        <taxon>Stramenopiles</taxon>
        <taxon>Oomycota</taxon>
        <taxon>Saprolegniomycetes</taxon>
        <taxon>Saprolegniales</taxon>
        <taxon>Verrucalvaceae</taxon>
        <taxon>Aphanomyces</taxon>
    </lineage>
</organism>
<dbReference type="PANTHER" id="PTHR43333:SF1">
    <property type="entry name" value="D-ISOMER SPECIFIC 2-HYDROXYACID DEHYDROGENASE NAD-BINDING DOMAIN-CONTAINING PROTEIN"/>
    <property type="match status" value="1"/>
</dbReference>
<dbReference type="SUPFAM" id="SSF51735">
    <property type="entry name" value="NAD(P)-binding Rossmann-fold domains"/>
    <property type="match status" value="1"/>
</dbReference>
<proteinExistence type="predicted"/>
<keyword evidence="1" id="KW-0560">Oxidoreductase</keyword>
<dbReference type="EMBL" id="CAADRA010005206">
    <property type="protein sequence ID" value="VFT86987.1"/>
    <property type="molecule type" value="Genomic_DNA"/>
</dbReference>
<dbReference type="Gene3D" id="3.40.50.720">
    <property type="entry name" value="NAD(P)-binding Rossmann-like Domain"/>
    <property type="match status" value="2"/>
</dbReference>
<evidence type="ECO:0000256" key="1">
    <source>
        <dbReference type="ARBA" id="ARBA00023002"/>
    </source>
</evidence>
<keyword evidence="7" id="KW-1185">Reference proteome</keyword>
<evidence type="ECO:0000313" key="5">
    <source>
        <dbReference type="EMBL" id="KAF0699321.1"/>
    </source>
</evidence>
<dbReference type="InterPro" id="IPR036291">
    <property type="entry name" value="NAD(P)-bd_dom_sf"/>
</dbReference>
<evidence type="ECO:0000256" key="2">
    <source>
        <dbReference type="ARBA" id="ARBA00023027"/>
    </source>
</evidence>
<dbReference type="PANTHER" id="PTHR43333">
    <property type="entry name" value="2-HACID_DH_C DOMAIN-CONTAINING PROTEIN"/>
    <property type="match status" value="1"/>
</dbReference>
<feature type="region of interest" description="Disordered" evidence="3">
    <location>
        <begin position="56"/>
        <end position="101"/>
    </location>
</feature>
<name>A0A485KPK0_9STRA</name>
<dbReference type="OrthoDB" id="298012at2759"/>
<dbReference type="Proteomes" id="UP000332933">
    <property type="component" value="Unassembled WGS sequence"/>
</dbReference>
<dbReference type="InterPro" id="IPR006140">
    <property type="entry name" value="D-isomer_DH_NAD-bd"/>
</dbReference>
<dbReference type="Pfam" id="PF02826">
    <property type="entry name" value="2-Hacid_dh_C"/>
    <property type="match status" value="1"/>
</dbReference>
<evidence type="ECO:0000313" key="7">
    <source>
        <dbReference type="Proteomes" id="UP000332933"/>
    </source>
</evidence>
<dbReference type="EMBL" id="VJMH01005185">
    <property type="protein sequence ID" value="KAF0699321.1"/>
    <property type="molecule type" value="Genomic_DNA"/>
</dbReference>
<feature type="domain" description="D-isomer specific 2-hydroxyacid dehydrogenase NAD-binding" evidence="4">
    <location>
        <begin position="310"/>
        <end position="481"/>
    </location>
</feature>
<evidence type="ECO:0000259" key="4">
    <source>
        <dbReference type="Pfam" id="PF02826"/>
    </source>
</evidence>
<dbReference type="GO" id="GO:0016491">
    <property type="term" value="F:oxidoreductase activity"/>
    <property type="evidence" value="ECO:0007669"/>
    <property type="project" value="UniProtKB-KW"/>
</dbReference>
<gene>
    <name evidence="6" type="primary">Aste57867_10111</name>
    <name evidence="5" type="ORF">As57867_010072</name>
    <name evidence="6" type="ORF">ASTE57867_10111</name>
</gene>
<feature type="compositionally biased region" description="Polar residues" evidence="3">
    <location>
        <begin position="81"/>
        <end position="101"/>
    </location>
</feature>
<sequence length="516" mass="55660">MEDHDPLSTEHDDQMHAATVVAGAAAGVEVSDVDDANVHMASYDEIEYMDDLSAKETTAGKHPRSRGAAGLLGETKKKAKLTSTPERPATASSSKFSLTSEMKSTRAATRVIQRLGLDRVQEIQTDYAALKSKFGETDYEKANMMIRNLMAMGLSQIEIRGILGVGGYRLQRLYSSQTTKPVTTEPLVASDALLHIPVLSTMPHLVELVTKKLSMFPLLAARLSLVPLDVFHPPAVDAAVAHLLEDAPILLADPAACVHAIPYTRQLKWAQLTSPSVDAGMFEQAKRDFALTRAGGICGPHVAQTVLGWIIAKERSFEAAAVHQAKREFIAMPYRHSKDVTVGILGCGDMGMEVAKLVVAAGFGVVGLKRQPPVDNVFGECGFRITHSLETVLAKADYLVHLLPSTPLTDGLLAGDVLRGAKKKPALIFVGPAMSTANEAAVLHALKRKWLSSAVVDVVTPPDVSSELWTHSMVAITPHVAPPTMAEDVANIFVKNLWLFMGNAPLTYHVDWGQGY</sequence>
<protein>
    <submittedName>
        <fullName evidence="6">Aste57867_10111 protein</fullName>
    </submittedName>
</protein>
<reference evidence="6 7" key="1">
    <citation type="submission" date="2019-03" db="EMBL/GenBank/DDBJ databases">
        <authorList>
            <person name="Gaulin E."/>
            <person name="Dumas B."/>
        </authorList>
    </citation>
    <scope>NUCLEOTIDE SEQUENCE [LARGE SCALE GENOMIC DNA]</scope>
    <source>
        <strain evidence="6">CBS 568.67</strain>
    </source>
</reference>
<keyword evidence="2" id="KW-0520">NAD</keyword>
<reference evidence="5" key="2">
    <citation type="submission" date="2019-06" db="EMBL/GenBank/DDBJ databases">
        <title>Genomics analysis of Aphanomyces spp. identifies a new class of oomycete effector associated with host adaptation.</title>
        <authorList>
            <person name="Gaulin E."/>
        </authorList>
    </citation>
    <scope>NUCLEOTIDE SEQUENCE</scope>
    <source>
        <strain evidence="5">CBS 578.67</strain>
    </source>
</reference>
<evidence type="ECO:0000256" key="3">
    <source>
        <dbReference type="SAM" id="MobiDB-lite"/>
    </source>
</evidence>
<evidence type="ECO:0000313" key="6">
    <source>
        <dbReference type="EMBL" id="VFT86987.1"/>
    </source>
</evidence>